<dbReference type="RefSeq" id="WP_267219419.1">
    <property type="nucleotide sequence ID" value="NZ_JAPCWC010000004.1"/>
</dbReference>
<feature type="transmembrane region" description="Helical" evidence="1">
    <location>
        <begin position="62"/>
        <end position="81"/>
    </location>
</feature>
<comment type="caution">
    <text evidence="2">The sequence shown here is derived from an EMBL/GenBank/DDBJ whole genome shotgun (WGS) entry which is preliminary data.</text>
</comment>
<evidence type="ECO:0000313" key="2">
    <source>
        <dbReference type="EMBL" id="MFC0684535.1"/>
    </source>
</evidence>
<name>A0ABV6S5N1_9SPHN</name>
<organism evidence="2 3">
    <name type="scientific">Novosphingobium clariflavum</name>
    <dbReference type="NCBI Taxonomy" id="2029884"/>
    <lineage>
        <taxon>Bacteria</taxon>
        <taxon>Pseudomonadati</taxon>
        <taxon>Pseudomonadota</taxon>
        <taxon>Alphaproteobacteria</taxon>
        <taxon>Sphingomonadales</taxon>
        <taxon>Sphingomonadaceae</taxon>
        <taxon>Novosphingobium</taxon>
    </lineage>
</organism>
<keyword evidence="1" id="KW-0472">Membrane</keyword>
<reference evidence="2 3" key="1">
    <citation type="submission" date="2024-09" db="EMBL/GenBank/DDBJ databases">
        <authorList>
            <person name="Sun Q."/>
            <person name="Mori K."/>
        </authorList>
    </citation>
    <scope>NUCLEOTIDE SEQUENCE [LARGE SCALE GENOMIC DNA]</scope>
    <source>
        <strain evidence="2 3">CICC 11035S</strain>
    </source>
</reference>
<dbReference type="InterPro" id="IPR058117">
    <property type="entry name" value="BV97_02767-like"/>
</dbReference>
<dbReference type="NCBIfam" id="NF006749">
    <property type="entry name" value="PRK09272.1-2"/>
    <property type="match status" value="1"/>
</dbReference>
<keyword evidence="3" id="KW-1185">Reference proteome</keyword>
<gene>
    <name evidence="2" type="ORF">ACFFF8_08000</name>
</gene>
<feature type="transmembrane region" description="Helical" evidence="1">
    <location>
        <begin position="27"/>
        <end position="50"/>
    </location>
</feature>
<evidence type="ECO:0000256" key="1">
    <source>
        <dbReference type="SAM" id="Phobius"/>
    </source>
</evidence>
<keyword evidence="1" id="KW-0812">Transmembrane</keyword>
<sequence length="116" mass="12534">MLALIARALISGAMIVAIAEIGKRLPAMGALVASLPLVSVLGMMLLWHARPDAENMAVHAQATFWYVLPSLPMFLLIPVLLRHGIGFWLSLLAGCVLTVLLYLLMVHLGPRLGLKV</sequence>
<proteinExistence type="predicted"/>
<keyword evidence="1" id="KW-1133">Transmembrane helix</keyword>
<protein>
    <submittedName>
        <fullName evidence="2">DUF3147 family protein</fullName>
    </submittedName>
</protein>
<evidence type="ECO:0000313" key="3">
    <source>
        <dbReference type="Proteomes" id="UP001589858"/>
    </source>
</evidence>
<dbReference type="Proteomes" id="UP001589858">
    <property type="component" value="Unassembled WGS sequence"/>
</dbReference>
<feature type="transmembrane region" description="Helical" evidence="1">
    <location>
        <begin position="87"/>
        <end position="108"/>
    </location>
</feature>
<accession>A0ABV6S5N1</accession>
<dbReference type="EMBL" id="JBHLTM010000027">
    <property type="protein sequence ID" value="MFC0684535.1"/>
    <property type="molecule type" value="Genomic_DNA"/>
</dbReference>